<feature type="region of interest" description="Disordered" evidence="1">
    <location>
        <begin position="233"/>
        <end position="288"/>
    </location>
</feature>
<accession>A0AAW0ET50</accession>
<feature type="compositionally biased region" description="Basic and acidic residues" evidence="1">
    <location>
        <begin position="423"/>
        <end position="435"/>
    </location>
</feature>
<reference evidence="2 3" key="1">
    <citation type="journal article" date="2021" name="MBio">
        <title>A New Model Trypanosomatid, Novymonas esmeraldas: Genomic Perception of Its 'Candidatus Pandoraea novymonadis' Endosymbiont.</title>
        <authorList>
            <person name="Zakharova A."/>
            <person name="Saura A."/>
            <person name="Butenko A."/>
            <person name="Podesvova L."/>
            <person name="Warmusova S."/>
            <person name="Kostygov A.Y."/>
            <person name="Nenarokova A."/>
            <person name="Lukes J."/>
            <person name="Opperdoes F.R."/>
            <person name="Yurchenko V."/>
        </authorList>
    </citation>
    <scope>NUCLEOTIDE SEQUENCE [LARGE SCALE GENOMIC DNA]</scope>
    <source>
        <strain evidence="2 3">E262AT.01</strain>
    </source>
</reference>
<feature type="region of interest" description="Disordered" evidence="1">
    <location>
        <begin position="57"/>
        <end position="163"/>
    </location>
</feature>
<feature type="region of interest" description="Disordered" evidence="1">
    <location>
        <begin position="423"/>
        <end position="442"/>
    </location>
</feature>
<sequence>MQRRLQQAVFPTKPSAACCTTAFSVVVRKVSNNSSSGVGRVEDEDPAAVLRQLQEDARRRAATEAKEAPPAPLRRSGKTIFFENAGRSATDAASGQHGAATPPVSEARSNSSSADGSRQASAGSHDSVGQTTSNPFLQKLSKMESDSQLPSFPTYNAAAEERRKKNEARIKEERSKMLVFRDVGMDLDKPILSRDVFLVLKYFRYGMAFAVDNELERMLRYFNEHATNELKIIQDSKLMRGPPTLSRKRRSAPRQRPSTPLRSKQADGVGASVKGDTTGPEDSTPAPLQQGLQFQVSSAFPHVRCANTRQFCPPAAFSVATASKLVSLLGAPHSSSSFASFFPPTTGKETSAREGKVGNFADDASFTTVTPSTFRRPAVVIFSQLGQRFGSQADAEWRRLAYATLCPGLLPYIPVQAQAHEAAESAEVPKPRDRSGPSAPSSRAMPIDVISLRSADVYKYAWVQRLYMRRFAKSLSQPATSTAESPASVTEVRNALIASTTFVGSQLLEPFYATLGLRNYLFPHVMLVDHDGVVRWLSGGLPDAEEMAAFPSLLRQLESEYLKATS</sequence>
<evidence type="ECO:0000256" key="1">
    <source>
        <dbReference type="SAM" id="MobiDB-lite"/>
    </source>
</evidence>
<keyword evidence="3" id="KW-1185">Reference proteome</keyword>
<gene>
    <name evidence="2" type="ORF">NESM_000688400</name>
</gene>
<dbReference type="AlphaFoldDB" id="A0AAW0ET50"/>
<organism evidence="2 3">
    <name type="scientific">Novymonas esmeraldas</name>
    <dbReference type="NCBI Taxonomy" id="1808958"/>
    <lineage>
        <taxon>Eukaryota</taxon>
        <taxon>Discoba</taxon>
        <taxon>Euglenozoa</taxon>
        <taxon>Kinetoplastea</taxon>
        <taxon>Metakinetoplastina</taxon>
        <taxon>Trypanosomatida</taxon>
        <taxon>Trypanosomatidae</taxon>
        <taxon>Novymonas</taxon>
    </lineage>
</organism>
<comment type="caution">
    <text evidence="2">The sequence shown here is derived from an EMBL/GenBank/DDBJ whole genome shotgun (WGS) entry which is preliminary data.</text>
</comment>
<evidence type="ECO:0000313" key="3">
    <source>
        <dbReference type="Proteomes" id="UP001430356"/>
    </source>
</evidence>
<protein>
    <submittedName>
        <fullName evidence="2">Uncharacterized protein</fullName>
    </submittedName>
</protein>
<name>A0AAW0ET50_9TRYP</name>
<proteinExistence type="predicted"/>
<evidence type="ECO:0000313" key="2">
    <source>
        <dbReference type="EMBL" id="KAK7197402.1"/>
    </source>
</evidence>
<feature type="compositionally biased region" description="Polar residues" evidence="1">
    <location>
        <begin position="107"/>
        <end position="136"/>
    </location>
</feature>
<dbReference type="EMBL" id="JAECZO010000104">
    <property type="protein sequence ID" value="KAK7197402.1"/>
    <property type="molecule type" value="Genomic_DNA"/>
</dbReference>
<dbReference type="Proteomes" id="UP001430356">
    <property type="component" value="Unassembled WGS sequence"/>
</dbReference>
<feature type="compositionally biased region" description="Basic and acidic residues" evidence="1">
    <location>
        <begin position="57"/>
        <end position="67"/>
    </location>
</feature>